<dbReference type="EMBL" id="JBHMQV010000009">
    <property type="protein sequence ID" value="MFC0844153.1"/>
    <property type="molecule type" value="Genomic_DNA"/>
</dbReference>
<feature type="compositionally biased region" description="Polar residues" evidence="1">
    <location>
        <begin position="73"/>
        <end position="94"/>
    </location>
</feature>
<feature type="region of interest" description="Disordered" evidence="1">
    <location>
        <begin position="23"/>
        <end position="112"/>
    </location>
</feature>
<accession>A0ABV6TED4</accession>
<evidence type="ECO:0000256" key="2">
    <source>
        <dbReference type="SAM" id="SignalP"/>
    </source>
</evidence>
<comment type="caution">
    <text evidence="3">The sequence shown here is derived from an EMBL/GenBank/DDBJ whole genome shotgun (WGS) entry which is preliminary data.</text>
</comment>
<gene>
    <name evidence="3" type="ORF">ACFH04_10575</name>
</gene>
<name>A0ABV6TED4_9ACTN</name>
<dbReference type="Proteomes" id="UP001589887">
    <property type="component" value="Unassembled WGS sequence"/>
</dbReference>
<evidence type="ECO:0000313" key="4">
    <source>
        <dbReference type="Proteomes" id="UP001589887"/>
    </source>
</evidence>
<keyword evidence="2" id="KW-0732">Signal</keyword>
<feature type="compositionally biased region" description="Low complexity" evidence="1">
    <location>
        <begin position="100"/>
        <end position="112"/>
    </location>
</feature>
<evidence type="ECO:0000256" key="1">
    <source>
        <dbReference type="SAM" id="MobiDB-lite"/>
    </source>
</evidence>
<feature type="compositionally biased region" description="Basic and acidic residues" evidence="1">
    <location>
        <begin position="29"/>
        <end position="39"/>
    </location>
</feature>
<feature type="chain" id="PRO_5046516047" evidence="2">
    <location>
        <begin position="22"/>
        <end position="112"/>
    </location>
</feature>
<proteinExistence type="predicted"/>
<dbReference type="PROSITE" id="PS51257">
    <property type="entry name" value="PROKAR_LIPOPROTEIN"/>
    <property type="match status" value="1"/>
</dbReference>
<evidence type="ECO:0000313" key="3">
    <source>
        <dbReference type="EMBL" id="MFC0844153.1"/>
    </source>
</evidence>
<organism evidence="3 4">
    <name type="scientific">Streptomyces noboritoensis</name>
    <dbReference type="NCBI Taxonomy" id="67337"/>
    <lineage>
        <taxon>Bacteria</taxon>
        <taxon>Bacillati</taxon>
        <taxon>Actinomycetota</taxon>
        <taxon>Actinomycetes</taxon>
        <taxon>Kitasatosporales</taxon>
        <taxon>Streptomycetaceae</taxon>
        <taxon>Streptomyces</taxon>
    </lineage>
</organism>
<protein>
    <submittedName>
        <fullName evidence="3">Uncharacterized protein</fullName>
    </submittedName>
</protein>
<reference evidence="3 4" key="1">
    <citation type="submission" date="2024-09" db="EMBL/GenBank/DDBJ databases">
        <authorList>
            <person name="Sun Q."/>
            <person name="Mori K."/>
        </authorList>
    </citation>
    <scope>NUCLEOTIDE SEQUENCE [LARGE SCALE GENOMIC DNA]</scope>
    <source>
        <strain evidence="3 4">JCM 4557</strain>
    </source>
</reference>
<dbReference type="RefSeq" id="WP_394318204.1">
    <property type="nucleotide sequence ID" value="NZ_JBHMQV010000009.1"/>
</dbReference>
<feature type="signal peptide" evidence="2">
    <location>
        <begin position="1"/>
        <end position="21"/>
    </location>
</feature>
<keyword evidence="4" id="KW-1185">Reference proteome</keyword>
<sequence length="112" mass="11467">MRTRLALPIALVAAISVAATACQSSSGKDAAKTDGKDVQKAASSAADYNPQPYENIKDGGTYTTVGTFDEQGNPFNVNSTLTASRSGPGTTPTPSRMRPPAKSSTTPTTTAT</sequence>